<gene>
    <name evidence="4" type="ORF">OXX778_LOCUS19217</name>
</gene>
<dbReference type="OrthoDB" id="10261640at2759"/>
<sequence length="455" mass="53362">MSNNTEKLKRIEYLNERNEFIDKFDSFLSNRNDTSFFLNDFMSKLINQIDMRREIIKEILCKEIDDYAVKLVEKTKILEKEFDENFKKCQIIRNNIDINPNLPIENRIDSYKEAIQKIKHSKFVLDEFENLVKSCDQKIQRDQEFKFSFDKFLLEKLFCDLNYETIKEIKPKAPKFEKINIKKTIKLNGNMVGNIEQLKSGEIVIALTNGYIKLFNPNTGDILRELKIDSGQIEWFGTTENDEIIVSDKQMNVSVWNKDTGRLEFKVENSNFIEIVNILCNKQLDNDPIQEVKSKRIAKSICQKFQRDFNCFFLFDTNRLLCATNDKIEEWDVIKFKNVGNFEGHSNTVCCITKLNDNEFLSGCINGSIKLWDINSKMCINTFTEHTGPIRCLQVCKDNHLMSYSHDGFIKIWNLNLNKCLSSFKNRETFSTIKILKSGQVVTFDKKNLNLKISN</sequence>
<dbReference type="Gene3D" id="2.130.10.10">
    <property type="entry name" value="YVTN repeat-like/Quinoprotein amine dehydrogenase"/>
    <property type="match status" value="1"/>
</dbReference>
<feature type="repeat" description="WD" evidence="3">
    <location>
        <begin position="342"/>
        <end position="382"/>
    </location>
</feature>
<dbReference type="Proteomes" id="UP000663879">
    <property type="component" value="Unassembled WGS sequence"/>
</dbReference>
<dbReference type="PANTHER" id="PTHR19849">
    <property type="entry name" value="PHOSPHOLIPASE A-2-ACTIVATING PROTEIN"/>
    <property type="match status" value="1"/>
</dbReference>
<dbReference type="SUPFAM" id="SSF50978">
    <property type="entry name" value="WD40 repeat-like"/>
    <property type="match status" value="1"/>
</dbReference>
<dbReference type="Pfam" id="PF00400">
    <property type="entry name" value="WD40"/>
    <property type="match status" value="2"/>
</dbReference>
<reference evidence="4" key="1">
    <citation type="submission" date="2021-02" db="EMBL/GenBank/DDBJ databases">
        <authorList>
            <person name="Nowell W R."/>
        </authorList>
    </citation>
    <scope>NUCLEOTIDE SEQUENCE</scope>
    <source>
        <strain evidence="4">Ploen Becks lab</strain>
    </source>
</reference>
<keyword evidence="2" id="KW-0677">Repeat</keyword>
<dbReference type="PANTHER" id="PTHR19849:SF1">
    <property type="entry name" value="F-BOX_WD REPEAT-CONTAINING PROTEIN 7"/>
    <property type="match status" value="1"/>
</dbReference>
<dbReference type="EMBL" id="CAJNOC010005705">
    <property type="protein sequence ID" value="CAF1059563.1"/>
    <property type="molecule type" value="Genomic_DNA"/>
</dbReference>
<dbReference type="GO" id="GO:0043161">
    <property type="term" value="P:proteasome-mediated ubiquitin-dependent protein catabolic process"/>
    <property type="evidence" value="ECO:0007669"/>
    <property type="project" value="TreeGrafter"/>
</dbReference>
<proteinExistence type="predicted"/>
<evidence type="ECO:0000313" key="5">
    <source>
        <dbReference type="Proteomes" id="UP000663879"/>
    </source>
</evidence>
<dbReference type="InterPro" id="IPR036322">
    <property type="entry name" value="WD40_repeat_dom_sf"/>
</dbReference>
<dbReference type="GO" id="GO:0005634">
    <property type="term" value="C:nucleus"/>
    <property type="evidence" value="ECO:0007669"/>
    <property type="project" value="TreeGrafter"/>
</dbReference>
<comment type="caution">
    <text evidence="4">The sequence shown here is derived from an EMBL/GenBank/DDBJ whole genome shotgun (WGS) entry which is preliminary data.</text>
</comment>
<organism evidence="4 5">
    <name type="scientific">Brachionus calyciflorus</name>
    <dbReference type="NCBI Taxonomy" id="104777"/>
    <lineage>
        <taxon>Eukaryota</taxon>
        <taxon>Metazoa</taxon>
        <taxon>Spiralia</taxon>
        <taxon>Gnathifera</taxon>
        <taxon>Rotifera</taxon>
        <taxon>Eurotatoria</taxon>
        <taxon>Monogononta</taxon>
        <taxon>Pseudotrocha</taxon>
        <taxon>Ploima</taxon>
        <taxon>Brachionidae</taxon>
        <taxon>Brachionus</taxon>
    </lineage>
</organism>
<dbReference type="SMART" id="SM00320">
    <property type="entry name" value="WD40"/>
    <property type="match status" value="2"/>
</dbReference>
<keyword evidence="1 3" id="KW-0853">WD repeat</keyword>
<evidence type="ECO:0000256" key="3">
    <source>
        <dbReference type="PROSITE-ProRule" id="PRU00221"/>
    </source>
</evidence>
<feature type="repeat" description="WD" evidence="3">
    <location>
        <begin position="383"/>
        <end position="423"/>
    </location>
</feature>
<dbReference type="GO" id="GO:0005737">
    <property type="term" value="C:cytoplasm"/>
    <property type="evidence" value="ECO:0007669"/>
    <property type="project" value="TreeGrafter"/>
</dbReference>
<evidence type="ECO:0000256" key="1">
    <source>
        <dbReference type="ARBA" id="ARBA00022574"/>
    </source>
</evidence>
<dbReference type="GO" id="GO:0010992">
    <property type="term" value="P:ubiquitin recycling"/>
    <property type="evidence" value="ECO:0007669"/>
    <property type="project" value="TreeGrafter"/>
</dbReference>
<dbReference type="InterPro" id="IPR001680">
    <property type="entry name" value="WD40_rpt"/>
</dbReference>
<keyword evidence="5" id="KW-1185">Reference proteome</keyword>
<dbReference type="AlphaFoldDB" id="A0A814L7J6"/>
<accession>A0A814L7J6</accession>
<name>A0A814L7J6_9BILA</name>
<evidence type="ECO:0000256" key="2">
    <source>
        <dbReference type="ARBA" id="ARBA00022737"/>
    </source>
</evidence>
<protein>
    <submittedName>
        <fullName evidence="4">Uncharacterized protein</fullName>
    </submittedName>
</protein>
<dbReference type="PROSITE" id="PS50082">
    <property type="entry name" value="WD_REPEATS_2"/>
    <property type="match status" value="2"/>
</dbReference>
<dbReference type="GO" id="GO:0043130">
    <property type="term" value="F:ubiquitin binding"/>
    <property type="evidence" value="ECO:0007669"/>
    <property type="project" value="TreeGrafter"/>
</dbReference>
<dbReference type="InterPro" id="IPR015943">
    <property type="entry name" value="WD40/YVTN_repeat-like_dom_sf"/>
</dbReference>
<evidence type="ECO:0000313" key="4">
    <source>
        <dbReference type="EMBL" id="CAF1059563.1"/>
    </source>
</evidence>